<dbReference type="OrthoDB" id="9770923at2"/>
<keyword evidence="9" id="KW-1185">Reference proteome</keyword>
<dbReference type="AlphaFoldDB" id="A0A2S7U5P6"/>
<evidence type="ECO:0000256" key="3">
    <source>
        <dbReference type="ARBA" id="ARBA00022748"/>
    </source>
</evidence>
<reference evidence="8 9" key="1">
    <citation type="submission" date="2016-12" db="EMBL/GenBank/DDBJ databases">
        <title>Study of bacterial adaptation to deep sea.</title>
        <authorList>
            <person name="Song J."/>
            <person name="Yoshizawa S."/>
            <person name="Kogure K."/>
        </authorList>
    </citation>
    <scope>NUCLEOTIDE SEQUENCE [LARGE SCALE GENOMIC DNA]</scope>
    <source>
        <strain evidence="8 9">SAORIC-165</strain>
    </source>
</reference>
<evidence type="ECO:0000256" key="1">
    <source>
        <dbReference type="ARBA" id="ARBA00004141"/>
    </source>
</evidence>
<comment type="caution">
    <text evidence="8">The sequence shown here is derived from an EMBL/GenBank/DDBJ whole genome shotgun (WGS) entry which is preliminary data.</text>
</comment>
<evidence type="ECO:0000256" key="4">
    <source>
        <dbReference type="ARBA" id="ARBA00022989"/>
    </source>
</evidence>
<evidence type="ECO:0000256" key="5">
    <source>
        <dbReference type="ARBA" id="ARBA00023136"/>
    </source>
</evidence>
<feature type="transmembrane region" description="Helical" evidence="6">
    <location>
        <begin position="369"/>
        <end position="390"/>
    </location>
</feature>
<dbReference type="Pfam" id="PF05140">
    <property type="entry name" value="ResB"/>
    <property type="match status" value="1"/>
</dbReference>
<proteinExistence type="predicted"/>
<feature type="domain" description="ResB-like" evidence="7">
    <location>
        <begin position="281"/>
        <end position="360"/>
    </location>
</feature>
<accession>A0A2S7U5P6</accession>
<feature type="transmembrane region" description="Helical" evidence="6">
    <location>
        <begin position="73"/>
        <end position="94"/>
    </location>
</feature>
<keyword evidence="2 6" id="KW-0812">Transmembrane</keyword>
<dbReference type="GO" id="GO:0017004">
    <property type="term" value="P:cytochrome complex assembly"/>
    <property type="evidence" value="ECO:0007669"/>
    <property type="project" value="UniProtKB-KW"/>
</dbReference>
<sequence>MMSKKPTNPITKIFALIGGFQVAIVCMVLLLILTWLSTLEQTGPGGLYWTLEKYFSFGAYYVRPTLYGNDLPIYLPGGYWVCAIFTLNLLFGGLMRMRKGWKHAPILVSHFSMLMLMIGGAMTYHQSREAYMLLAVGETGDSAFSLTELSIEIAEVKEGQKQEPLVISSELLAGVRGKPTRQREFLLPNFPFDATVSEYHIHNELFPVQGNAPEGVHVVDGYYAMPTEPTGAEETNLSACIITLKERSSGKQHELLLFEGISHDLTVTIEDKIYGLRLHGEIWNTPFRVRLDDSRGEKHPGTGMAMIYESDVTVLDENGSAERKFKIEMNKPLRYKDLTFYQTSWNDAGPKVESGFTVKTNPSDQWPKYAIYTCGVALFVHFIIKLFGFVSNSIARSKNEQ</sequence>
<evidence type="ECO:0000313" key="8">
    <source>
        <dbReference type="EMBL" id="PQJ29890.1"/>
    </source>
</evidence>
<comment type="subcellular location">
    <subcellularLocation>
        <location evidence="1">Membrane</location>
        <topology evidence="1">Multi-pass membrane protein</topology>
    </subcellularLocation>
</comment>
<dbReference type="InterPro" id="IPR023494">
    <property type="entry name" value="Cyt_c_bgen_Ccs1/CcsB/ResB"/>
</dbReference>
<evidence type="ECO:0000313" key="9">
    <source>
        <dbReference type="Proteomes" id="UP000239907"/>
    </source>
</evidence>
<feature type="transmembrane region" description="Helical" evidence="6">
    <location>
        <begin position="12"/>
        <end position="36"/>
    </location>
</feature>
<dbReference type="EMBL" id="MQWA01000001">
    <property type="protein sequence ID" value="PQJ29890.1"/>
    <property type="molecule type" value="Genomic_DNA"/>
</dbReference>
<name>A0A2S7U5P6_9BACT</name>
<dbReference type="PANTHER" id="PTHR31566">
    <property type="entry name" value="CYTOCHROME C BIOGENESIS PROTEIN CCS1, CHLOROPLASTIC"/>
    <property type="match status" value="1"/>
</dbReference>
<protein>
    <recommendedName>
        <fullName evidence="7">ResB-like domain-containing protein</fullName>
    </recommendedName>
</protein>
<evidence type="ECO:0000259" key="7">
    <source>
        <dbReference type="Pfam" id="PF05140"/>
    </source>
</evidence>
<keyword evidence="5 6" id="KW-0472">Membrane</keyword>
<feature type="transmembrane region" description="Helical" evidence="6">
    <location>
        <begin position="106"/>
        <end position="124"/>
    </location>
</feature>
<keyword evidence="3" id="KW-0201">Cytochrome c-type biogenesis</keyword>
<dbReference type="RefSeq" id="WP_105044404.1">
    <property type="nucleotide sequence ID" value="NZ_MQWA01000001.1"/>
</dbReference>
<dbReference type="InterPro" id="IPR007816">
    <property type="entry name" value="ResB-like_domain"/>
</dbReference>
<evidence type="ECO:0000256" key="2">
    <source>
        <dbReference type="ARBA" id="ARBA00022692"/>
    </source>
</evidence>
<gene>
    <name evidence="8" type="ORF">BSZ32_16305</name>
</gene>
<dbReference type="GO" id="GO:0016020">
    <property type="term" value="C:membrane"/>
    <property type="evidence" value="ECO:0007669"/>
    <property type="project" value="UniProtKB-SubCell"/>
</dbReference>
<organism evidence="8 9">
    <name type="scientific">Rubritalea profundi</name>
    <dbReference type="NCBI Taxonomy" id="1658618"/>
    <lineage>
        <taxon>Bacteria</taxon>
        <taxon>Pseudomonadati</taxon>
        <taxon>Verrucomicrobiota</taxon>
        <taxon>Verrucomicrobiia</taxon>
        <taxon>Verrucomicrobiales</taxon>
        <taxon>Rubritaleaceae</taxon>
        <taxon>Rubritalea</taxon>
    </lineage>
</organism>
<evidence type="ECO:0000256" key="6">
    <source>
        <dbReference type="SAM" id="Phobius"/>
    </source>
</evidence>
<keyword evidence="4 6" id="KW-1133">Transmembrane helix</keyword>
<dbReference type="Proteomes" id="UP000239907">
    <property type="component" value="Unassembled WGS sequence"/>
</dbReference>